<reference evidence="7" key="1">
    <citation type="submission" date="2025-08" db="UniProtKB">
        <authorList>
            <consortium name="RefSeq"/>
        </authorList>
    </citation>
    <scope>IDENTIFICATION</scope>
    <source>
        <tissue evidence="7">Tentacle</tissue>
    </source>
</reference>
<organism evidence="6 7">
    <name type="scientific">Actinia tenebrosa</name>
    <name type="common">Australian red waratah sea anemone</name>
    <dbReference type="NCBI Taxonomy" id="6105"/>
    <lineage>
        <taxon>Eukaryota</taxon>
        <taxon>Metazoa</taxon>
        <taxon>Cnidaria</taxon>
        <taxon>Anthozoa</taxon>
        <taxon>Hexacorallia</taxon>
        <taxon>Actiniaria</taxon>
        <taxon>Actiniidae</taxon>
        <taxon>Actinia</taxon>
    </lineage>
</organism>
<dbReference type="InterPro" id="IPR050952">
    <property type="entry name" value="TRIM-NHL_E3_ligases"/>
</dbReference>
<feature type="repeat" description="NHL" evidence="3">
    <location>
        <begin position="501"/>
        <end position="544"/>
    </location>
</feature>
<dbReference type="Pfam" id="PF00643">
    <property type="entry name" value="zf-B_box"/>
    <property type="match status" value="1"/>
</dbReference>
<dbReference type="PANTHER" id="PTHR24104">
    <property type="entry name" value="E3 UBIQUITIN-PROTEIN LIGASE NHLRC1-RELATED"/>
    <property type="match status" value="1"/>
</dbReference>
<evidence type="ECO:0000256" key="1">
    <source>
        <dbReference type="ARBA" id="ARBA00022737"/>
    </source>
</evidence>
<dbReference type="Pfam" id="PF01436">
    <property type="entry name" value="NHL"/>
    <property type="match status" value="3"/>
</dbReference>
<dbReference type="InterPro" id="IPR011042">
    <property type="entry name" value="6-blade_b-propeller_TolB-like"/>
</dbReference>
<dbReference type="GO" id="GO:0008270">
    <property type="term" value="F:zinc ion binding"/>
    <property type="evidence" value="ECO:0007669"/>
    <property type="project" value="UniProtKB-KW"/>
</dbReference>
<keyword evidence="4" id="KW-0175">Coiled coil</keyword>
<feature type="coiled-coil region" evidence="4">
    <location>
        <begin position="212"/>
        <end position="249"/>
    </location>
</feature>
<gene>
    <name evidence="7" type="primary">LOC116307135</name>
</gene>
<dbReference type="AlphaFoldDB" id="A0A6P8J0Y8"/>
<sequence length="689" mass="77557">MEGVKCFTCHREAKSMKVFVSSRFVCEDCLTVLSKDRRCCLDYESSLKPSSNNAEGVITELCQDTNNLSGVARPFFEGDVKDRLLNVPVQMKESKRAGERRYYPGKCFASDSNLPRLVYAENSIPIDSIKMSVHELNGQTTKPNGQCEKHDMEETKFYCQTCEIRICRDCAILDHRDHDFVYYKEHLEAEETPQERLKKLLDYAEQKQVVLNEKLQNLDSRLERKSKAIEEARIEIKSKTLKMKELISEQEDILMSCLEGHLLNVTRNVKSQKSALESALDDVNYGLEIAQEMIKKNSPRSTRKFPNGLTNLKQRTSEVKTTVVQMNGVATETGDHGNHPEKEAVSQFESEADFCDDKLEEEDDDDDDDDVLSMRESVKSLRGDSRIDDNLKVPLPKNPTFDVSLVFGVEGSGNGQFREPVGITVSSDGTIFVADYDNDRLQVFDKKGQFLRNMTHVITGTGRTVNFLCPTGLATDKSGNIVVAERGRHRITVISPEGHVQRKFGKLGKARGQFRDPHGVSVDKRGRIIVADTTNNRIQVFDQKGDLIFTFGHKGEHVLDYPNYAIFHKGLFIVSDTDNDSVKIFDKEGQFLRTLGNAEKEGEPFGAPSGLAVYKDDYILVCDFNNDCVKMFSLDGEFVTKIGREGTSPGEFSGPEAVVVTSDDKIIVTDKNNSRVQMFELKMDLKSPG</sequence>
<dbReference type="KEGG" id="aten:116307135"/>
<evidence type="ECO:0000256" key="3">
    <source>
        <dbReference type="PROSITE-ProRule" id="PRU00504"/>
    </source>
</evidence>
<dbReference type="InterPro" id="IPR000315">
    <property type="entry name" value="Znf_B-box"/>
</dbReference>
<dbReference type="PANTHER" id="PTHR24104:SF50">
    <property type="entry name" value="SMP-30_GLUCONOLACTONASE_LRE-LIKE REGION DOMAIN-CONTAINING PROTEIN"/>
    <property type="match status" value="1"/>
</dbReference>
<evidence type="ECO:0000259" key="5">
    <source>
        <dbReference type="PROSITE" id="PS50119"/>
    </source>
</evidence>
<dbReference type="GO" id="GO:0061630">
    <property type="term" value="F:ubiquitin protein ligase activity"/>
    <property type="evidence" value="ECO:0007669"/>
    <property type="project" value="TreeGrafter"/>
</dbReference>
<keyword evidence="2" id="KW-0479">Metal-binding</keyword>
<dbReference type="RefSeq" id="XP_031573149.1">
    <property type="nucleotide sequence ID" value="XM_031717289.1"/>
</dbReference>
<dbReference type="PROSITE" id="PS50119">
    <property type="entry name" value="ZF_BBOX"/>
    <property type="match status" value="1"/>
</dbReference>
<keyword evidence="6" id="KW-1185">Reference proteome</keyword>
<dbReference type="Gene3D" id="2.120.10.30">
    <property type="entry name" value="TolB, C-terminal domain"/>
    <property type="match status" value="3"/>
</dbReference>
<proteinExistence type="predicted"/>
<dbReference type="Pfam" id="PF17170">
    <property type="entry name" value="DUF5128"/>
    <property type="match status" value="1"/>
</dbReference>
<feature type="repeat" description="NHL" evidence="3">
    <location>
        <begin position="466"/>
        <end position="497"/>
    </location>
</feature>
<keyword evidence="1" id="KW-0677">Repeat</keyword>
<dbReference type="SUPFAM" id="SSF101898">
    <property type="entry name" value="NHL repeat"/>
    <property type="match status" value="1"/>
</dbReference>
<feature type="repeat" description="NHL" evidence="3">
    <location>
        <begin position="404"/>
        <end position="447"/>
    </location>
</feature>
<evidence type="ECO:0000256" key="4">
    <source>
        <dbReference type="SAM" id="Coils"/>
    </source>
</evidence>
<accession>A0A6P8J0Y8</accession>
<dbReference type="SUPFAM" id="SSF57845">
    <property type="entry name" value="B-box zinc-binding domain"/>
    <property type="match status" value="1"/>
</dbReference>
<dbReference type="Proteomes" id="UP000515163">
    <property type="component" value="Unplaced"/>
</dbReference>
<dbReference type="GO" id="GO:0043161">
    <property type="term" value="P:proteasome-mediated ubiquitin-dependent protein catabolic process"/>
    <property type="evidence" value="ECO:0007669"/>
    <property type="project" value="TreeGrafter"/>
</dbReference>
<dbReference type="SMART" id="SM00336">
    <property type="entry name" value="BBOX"/>
    <property type="match status" value="1"/>
</dbReference>
<dbReference type="CDD" id="cd05819">
    <property type="entry name" value="NHL"/>
    <property type="match status" value="1"/>
</dbReference>
<dbReference type="OrthoDB" id="10039644at2759"/>
<dbReference type="Gene3D" id="3.30.160.60">
    <property type="entry name" value="Classic Zinc Finger"/>
    <property type="match status" value="1"/>
</dbReference>
<keyword evidence="2" id="KW-0863">Zinc-finger</keyword>
<dbReference type="GeneID" id="116307135"/>
<keyword evidence="2" id="KW-0862">Zinc</keyword>
<feature type="repeat" description="NHL" evidence="3">
    <location>
        <begin position="639"/>
        <end position="682"/>
    </location>
</feature>
<evidence type="ECO:0000313" key="6">
    <source>
        <dbReference type="Proteomes" id="UP000515163"/>
    </source>
</evidence>
<evidence type="ECO:0000313" key="7">
    <source>
        <dbReference type="RefSeq" id="XP_031573149.1"/>
    </source>
</evidence>
<evidence type="ECO:0000256" key="2">
    <source>
        <dbReference type="PROSITE-ProRule" id="PRU00024"/>
    </source>
</evidence>
<dbReference type="GO" id="GO:0000209">
    <property type="term" value="P:protein polyubiquitination"/>
    <property type="evidence" value="ECO:0007669"/>
    <property type="project" value="TreeGrafter"/>
</dbReference>
<dbReference type="InterPro" id="IPR001258">
    <property type="entry name" value="NHL_repeat"/>
</dbReference>
<feature type="domain" description="B box-type" evidence="5">
    <location>
        <begin position="142"/>
        <end position="183"/>
    </location>
</feature>
<protein>
    <submittedName>
        <fullName evidence="7">E3 ubiquitin-protein ligase TRIM71-like</fullName>
    </submittedName>
</protein>
<dbReference type="PROSITE" id="PS51125">
    <property type="entry name" value="NHL"/>
    <property type="match status" value="4"/>
</dbReference>
<name>A0A6P8J0Y8_ACTTE</name>
<dbReference type="InParanoid" id="A0A6P8J0Y8"/>